<evidence type="ECO:0000313" key="2">
    <source>
        <dbReference type="Ensembl" id="ENSGMOP00000066273.1"/>
    </source>
</evidence>
<dbReference type="Pfam" id="PF12722">
    <property type="entry name" value="Hid1"/>
    <property type="match status" value="1"/>
</dbReference>
<feature type="compositionally biased region" description="Low complexity" evidence="1">
    <location>
        <begin position="200"/>
        <end position="211"/>
    </location>
</feature>
<feature type="region of interest" description="Disordered" evidence="1">
    <location>
        <begin position="108"/>
        <end position="138"/>
    </location>
</feature>
<organism evidence="2 3">
    <name type="scientific">Gadus morhua</name>
    <name type="common">Atlantic cod</name>
    <dbReference type="NCBI Taxonomy" id="8049"/>
    <lineage>
        <taxon>Eukaryota</taxon>
        <taxon>Metazoa</taxon>
        <taxon>Chordata</taxon>
        <taxon>Craniata</taxon>
        <taxon>Vertebrata</taxon>
        <taxon>Euteleostomi</taxon>
        <taxon>Actinopterygii</taxon>
        <taxon>Neopterygii</taxon>
        <taxon>Teleostei</taxon>
        <taxon>Neoteleostei</taxon>
        <taxon>Acanthomorphata</taxon>
        <taxon>Zeiogadaria</taxon>
        <taxon>Gadariae</taxon>
        <taxon>Gadiformes</taxon>
        <taxon>Gadoidei</taxon>
        <taxon>Gadidae</taxon>
        <taxon>Gadus</taxon>
    </lineage>
</organism>
<feature type="compositionally biased region" description="Low complexity" evidence="1">
    <location>
        <begin position="170"/>
        <end position="188"/>
    </location>
</feature>
<sequence>MRYCARLNELLPILGPRKKKKIRNIFFPKIPVNMSEIHDFKFTHFNLFFHIVPVSIVRNIPSPSRTWALTGNFNLVYAVIRKRSIFHQLANLPTDTAAIQKALQRIRKSPPAVSRAGSTEREAMEGSRPAAPAEPGTLKASLEATPAIDKLTEKSQVSVDGTMVTLKNRSSTQAAADTSAVAAASDTESNSEHDHEAVQSESGRSRLSSTASSSAVWRATPDWVLLWKAKLPLQTIMRLLQVLVPQVEKICIDKGLTDESEILKFLQHGTLVGLLPVPHPILIRKYQANASTTMWFRTYMWGVIYLRNVDPPVWYDTDVRLFEIQRI</sequence>
<dbReference type="AlphaFoldDB" id="A0A8C5FWA5"/>
<dbReference type="GO" id="GO:0000138">
    <property type="term" value="C:Golgi trans cisterna"/>
    <property type="evidence" value="ECO:0007669"/>
    <property type="project" value="TreeGrafter"/>
</dbReference>
<reference evidence="2" key="2">
    <citation type="submission" date="2025-09" db="UniProtKB">
        <authorList>
            <consortium name="Ensembl"/>
        </authorList>
    </citation>
    <scope>IDENTIFICATION</scope>
</reference>
<evidence type="ECO:0000256" key="1">
    <source>
        <dbReference type="SAM" id="MobiDB-lite"/>
    </source>
</evidence>
<proteinExistence type="predicted"/>
<reference evidence="2" key="1">
    <citation type="submission" date="2025-08" db="UniProtKB">
        <authorList>
            <consortium name="Ensembl"/>
        </authorList>
    </citation>
    <scope>IDENTIFICATION</scope>
</reference>
<keyword evidence="3" id="KW-1185">Reference proteome</keyword>
<dbReference type="Proteomes" id="UP000694546">
    <property type="component" value="Chromosome 18"/>
</dbReference>
<dbReference type="GO" id="GO:0016020">
    <property type="term" value="C:membrane"/>
    <property type="evidence" value="ECO:0007669"/>
    <property type="project" value="TreeGrafter"/>
</dbReference>
<accession>A0A8C5FWA5</accession>
<dbReference type="Ensembl" id="ENSGMOT00000036177.1">
    <property type="protein sequence ID" value="ENSGMOP00000066273.1"/>
    <property type="gene ID" value="ENSGMOG00000010734.2"/>
</dbReference>
<dbReference type="PANTHER" id="PTHR21575">
    <property type="entry name" value="PROTEIN HID1"/>
    <property type="match status" value="1"/>
</dbReference>
<dbReference type="PANTHER" id="PTHR21575:SF12">
    <property type="entry name" value="PROTEIN HID1"/>
    <property type="match status" value="1"/>
</dbReference>
<gene>
    <name evidence="2" type="primary">HID1</name>
</gene>
<dbReference type="GeneTree" id="ENSGT00390000003070"/>
<dbReference type="InterPro" id="IPR026705">
    <property type="entry name" value="Hid-1/Ecm30"/>
</dbReference>
<evidence type="ECO:0000313" key="3">
    <source>
        <dbReference type="Proteomes" id="UP000694546"/>
    </source>
</evidence>
<dbReference type="GO" id="GO:0005797">
    <property type="term" value="C:Golgi medial cisterna"/>
    <property type="evidence" value="ECO:0007669"/>
    <property type="project" value="TreeGrafter"/>
</dbReference>
<feature type="region of interest" description="Disordered" evidence="1">
    <location>
        <begin position="169"/>
        <end position="211"/>
    </location>
</feature>
<name>A0A8C5FWA5_GADMO</name>
<protein>
    <submittedName>
        <fullName evidence="2">HID1 domain containing</fullName>
    </submittedName>
</protein>